<accession>A0ABV8SXU6</accession>
<dbReference type="InterPro" id="IPR021440">
    <property type="entry name" value="DUF3089"/>
</dbReference>
<dbReference type="Pfam" id="PF11288">
    <property type="entry name" value="DUF3089"/>
    <property type="match status" value="1"/>
</dbReference>
<dbReference type="InterPro" id="IPR029058">
    <property type="entry name" value="AB_hydrolase_fold"/>
</dbReference>
<evidence type="ECO:0000313" key="2">
    <source>
        <dbReference type="EMBL" id="MFC4311139.1"/>
    </source>
</evidence>
<feature type="chain" id="PRO_5045652746" evidence="1">
    <location>
        <begin position="24"/>
        <end position="381"/>
    </location>
</feature>
<protein>
    <submittedName>
        <fullName evidence="2">DUF3089 domain-containing protein</fullName>
    </submittedName>
</protein>
<proteinExistence type="predicted"/>
<organism evidence="2 3">
    <name type="scientific">Steroidobacter flavus</name>
    <dbReference type="NCBI Taxonomy" id="1842136"/>
    <lineage>
        <taxon>Bacteria</taxon>
        <taxon>Pseudomonadati</taxon>
        <taxon>Pseudomonadota</taxon>
        <taxon>Gammaproteobacteria</taxon>
        <taxon>Steroidobacterales</taxon>
        <taxon>Steroidobacteraceae</taxon>
        <taxon>Steroidobacter</taxon>
    </lineage>
</organism>
<keyword evidence="1" id="KW-0732">Signal</keyword>
<dbReference type="EMBL" id="JBHSDU010000003">
    <property type="protein sequence ID" value="MFC4311139.1"/>
    <property type="molecule type" value="Genomic_DNA"/>
</dbReference>
<dbReference type="Proteomes" id="UP001595904">
    <property type="component" value="Unassembled WGS sequence"/>
</dbReference>
<gene>
    <name evidence="2" type="ORF">ACFPN2_18725</name>
</gene>
<reference evidence="3" key="1">
    <citation type="journal article" date="2019" name="Int. J. Syst. Evol. Microbiol.">
        <title>The Global Catalogue of Microorganisms (GCM) 10K type strain sequencing project: providing services to taxonomists for standard genome sequencing and annotation.</title>
        <authorList>
            <consortium name="The Broad Institute Genomics Platform"/>
            <consortium name="The Broad Institute Genome Sequencing Center for Infectious Disease"/>
            <person name="Wu L."/>
            <person name="Ma J."/>
        </authorList>
    </citation>
    <scope>NUCLEOTIDE SEQUENCE [LARGE SCALE GENOMIC DNA]</scope>
    <source>
        <strain evidence="3">CGMCC 1.10759</strain>
    </source>
</reference>
<dbReference type="SUPFAM" id="SSF53474">
    <property type="entry name" value="alpha/beta-Hydrolases"/>
    <property type="match status" value="1"/>
</dbReference>
<evidence type="ECO:0000313" key="3">
    <source>
        <dbReference type="Proteomes" id="UP001595904"/>
    </source>
</evidence>
<comment type="caution">
    <text evidence="2">The sequence shown here is derived from an EMBL/GenBank/DDBJ whole genome shotgun (WGS) entry which is preliminary data.</text>
</comment>
<keyword evidence="3" id="KW-1185">Reference proteome</keyword>
<feature type="signal peptide" evidence="1">
    <location>
        <begin position="1"/>
        <end position="23"/>
    </location>
</feature>
<name>A0ABV8SXU6_9GAMM</name>
<sequence>MSTIIRISIAACGLLLSAAPAAANDYSKPETWLCRPGRQDACAVDLTTTVIAADGKLTKEPFKANANAPIDCFYVYPTVSNDPTPNSDMNAGPEETNVVRAQFARFASQCKLYAPLYRQVTLKALRAAMAGGGGFPADRKLGYEDVLAAWNYYLQNDNKGRGVVLIGHSQGSAVLTQLIKSEIDGKPIQSKIISALLLGTNVAVPKGKDVGGSFQNVPLCRSSSQLGCVISYVTFRSDVPPPANSRFGRVPTEGMTAACVNPAALKGGKAEMHAYLSSGFNGVSTESAQPKPWATGAKIETPFVSLPGLLTGECVSNDAGSYLAITTNANPSDPRTDEIPGDVVANGQVMKDWGLHLIDAHVAMGNLVDVVAQQSKAYLSK</sequence>
<evidence type="ECO:0000256" key="1">
    <source>
        <dbReference type="SAM" id="SignalP"/>
    </source>
</evidence>
<dbReference type="RefSeq" id="WP_380599213.1">
    <property type="nucleotide sequence ID" value="NZ_JBHSDU010000003.1"/>
</dbReference>